<name>A0A9P8G7Q1_AURME</name>
<evidence type="ECO:0000256" key="4">
    <source>
        <dbReference type="SAM" id="Phobius"/>
    </source>
</evidence>
<evidence type="ECO:0000313" key="5">
    <source>
        <dbReference type="EMBL" id="KAH0210509.1"/>
    </source>
</evidence>
<keyword evidence="4" id="KW-1133">Transmembrane helix</keyword>
<dbReference type="GO" id="GO:0008081">
    <property type="term" value="F:phosphoric diester hydrolase activity"/>
    <property type="evidence" value="ECO:0007669"/>
    <property type="project" value="InterPro"/>
</dbReference>
<sequence length="386" mass="44026">MTSHPLYIKLARRFSRSSDETASNNTSSSDLERAHRLPDGATKTRLHTPSILQLRFRRLDDPLVLIIGTLVVLCILLYVRLVYLHHGLHRIPGDQFDNLFGLQIFANSPSIWDDSYQSFIREVLPIPIHSHNDYHRRIPLFEALGSGCISVEADVHLHNSDLLVGHKSSQLHPSLNLRSMYLDPLERILRARNTNTTIDDWQGIFRHASNQTVVLLIDHKTEGVDTSAMLSTQLQPLRDLGYLTHWNGTERILRPLTIVATGNAPFYNDDTYRDISFDADLSHLTSEHDTADYYLYNISNSYYASTRWSKALTRDARTTSQSEIASQIESAKARGLLARYWDTPAQLPNMRDLIWRTLIEKNVGVLNMDDMGTVRDRAIGWGSLHT</sequence>
<dbReference type="GO" id="GO:0006629">
    <property type="term" value="P:lipid metabolic process"/>
    <property type="evidence" value="ECO:0007669"/>
    <property type="project" value="InterPro"/>
</dbReference>
<feature type="transmembrane region" description="Helical" evidence="4">
    <location>
        <begin position="63"/>
        <end position="83"/>
    </location>
</feature>
<dbReference type="PANTHER" id="PTHR31571">
    <property type="entry name" value="ALTERED INHERITANCE OF MITOCHONDRIA PROTEIN 6"/>
    <property type="match status" value="1"/>
</dbReference>
<organism evidence="5 6">
    <name type="scientific">Aureobasidium melanogenum</name>
    <name type="common">Aureobasidium pullulans var. melanogenum</name>
    <dbReference type="NCBI Taxonomy" id="46634"/>
    <lineage>
        <taxon>Eukaryota</taxon>
        <taxon>Fungi</taxon>
        <taxon>Dikarya</taxon>
        <taxon>Ascomycota</taxon>
        <taxon>Pezizomycotina</taxon>
        <taxon>Dothideomycetes</taxon>
        <taxon>Dothideomycetidae</taxon>
        <taxon>Dothideales</taxon>
        <taxon>Saccotheciaceae</taxon>
        <taxon>Aureobasidium</taxon>
    </lineage>
</organism>
<dbReference type="InterPro" id="IPR051236">
    <property type="entry name" value="HAT_RTT109-like"/>
</dbReference>
<dbReference type="PANTHER" id="PTHR31571:SF1">
    <property type="entry name" value="ALTERED INHERITANCE OF MITOCHONDRIA PROTEIN 6"/>
    <property type="match status" value="1"/>
</dbReference>
<proteinExistence type="inferred from homology"/>
<accession>A0A9P8G7Q1</accession>
<reference evidence="5" key="2">
    <citation type="submission" date="2021-08" db="EMBL/GenBank/DDBJ databases">
        <authorList>
            <person name="Gostincar C."/>
            <person name="Sun X."/>
            <person name="Song Z."/>
            <person name="Gunde-Cimerman N."/>
        </authorList>
    </citation>
    <scope>NUCLEOTIDE SEQUENCE</scope>
    <source>
        <strain evidence="5">EXF-8016</strain>
    </source>
</reference>
<dbReference type="AlphaFoldDB" id="A0A9P8G7Q1"/>
<evidence type="ECO:0000256" key="1">
    <source>
        <dbReference type="ARBA" id="ARBA00008858"/>
    </source>
</evidence>
<protein>
    <recommendedName>
        <fullName evidence="2">Altered inheritance of mitochondria protein 6</fullName>
    </recommendedName>
</protein>
<dbReference type="EMBL" id="JAHFYH010000166">
    <property type="protein sequence ID" value="KAH0210509.1"/>
    <property type="molecule type" value="Genomic_DNA"/>
</dbReference>
<feature type="compositionally biased region" description="Polar residues" evidence="3">
    <location>
        <begin position="20"/>
        <end position="29"/>
    </location>
</feature>
<dbReference type="Proteomes" id="UP000767238">
    <property type="component" value="Unassembled WGS sequence"/>
</dbReference>
<comment type="similarity">
    <text evidence="1">Belongs to the AIM6 family.</text>
</comment>
<evidence type="ECO:0000256" key="3">
    <source>
        <dbReference type="SAM" id="MobiDB-lite"/>
    </source>
</evidence>
<reference evidence="5" key="1">
    <citation type="journal article" date="2021" name="J Fungi (Basel)">
        <title>Virulence traits and population genomics of the black yeast Aureobasidium melanogenum.</title>
        <authorList>
            <person name="Cernosa A."/>
            <person name="Sun X."/>
            <person name="Gostincar C."/>
            <person name="Fang C."/>
            <person name="Gunde-Cimerman N."/>
            <person name="Song Z."/>
        </authorList>
    </citation>
    <scope>NUCLEOTIDE SEQUENCE</scope>
    <source>
        <strain evidence="5">EXF-8016</strain>
    </source>
</reference>
<dbReference type="InterPro" id="IPR017946">
    <property type="entry name" value="PLC-like_Pdiesterase_TIM-brl"/>
</dbReference>
<feature type="non-terminal residue" evidence="5">
    <location>
        <position position="386"/>
    </location>
</feature>
<feature type="region of interest" description="Disordered" evidence="3">
    <location>
        <begin position="18"/>
        <end position="39"/>
    </location>
</feature>
<comment type="caution">
    <text evidence="5">The sequence shown here is derived from an EMBL/GenBank/DDBJ whole genome shotgun (WGS) entry which is preliminary data.</text>
</comment>
<gene>
    <name evidence="5" type="ORF">KCV03_g10031</name>
</gene>
<evidence type="ECO:0000256" key="2">
    <source>
        <dbReference type="ARBA" id="ARBA00014286"/>
    </source>
</evidence>
<dbReference type="OrthoDB" id="4153866at2759"/>
<keyword evidence="4" id="KW-0472">Membrane</keyword>
<keyword evidence="4" id="KW-0812">Transmembrane</keyword>
<evidence type="ECO:0000313" key="6">
    <source>
        <dbReference type="Proteomes" id="UP000767238"/>
    </source>
</evidence>
<dbReference type="SUPFAM" id="SSF51695">
    <property type="entry name" value="PLC-like phosphodiesterases"/>
    <property type="match status" value="1"/>
</dbReference>